<dbReference type="GO" id="GO:0031177">
    <property type="term" value="F:phosphopantetheine binding"/>
    <property type="evidence" value="ECO:0007669"/>
    <property type="project" value="InterPro"/>
</dbReference>
<dbReference type="SUPFAM" id="SSF56801">
    <property type="entry name" value="Acetyl-CoA synthetase-like"/>
    <property type="match status" value="1"/>
</dbReference>
<accession>A0A9N8D9U6</accession>
<dbReference type="OrthoDB" id="199633at2759"/>
<keyword evidence="1" id="KW-0596">Phosphopantetheine</keyword>
<dbReference type="InterPro" id="IPR045851">
    <property type="entry name" value="AMP-bd_C_sf"/>
</dbReference>
<dbReference type="EMBL" id="CAICTM010000011">
    <property type="protein sequence ID" value="CAB9496889.1"/>
    <property type="molecule type" value="Genomic_DNA"/>
</dbReference>
<dbReference type="SUPFAM" id="SSF51161">
    <property type="entry name" value="Trimeric LpxA-like enzymes"/>
    <property type="match status" value="1"/>
</dbReference>
<keyword evidence="6" id="KW-1185">Reference proteome</keyword>
<keyword evidence="3" id="KW-0812">Transmembrane</keyword>
<keyword evidence="2" id="KW-0597">Phosphoprotein</keyword>
<reference evidence="5" key="1">
    <citation type="submission" date="2020-06" db="EMBL/GenBank/DDBJ databases">
        <authorList>
            <consortium name="Plant Systems Biology data submission"/>
        </authorList>
    </citation>
    <scope>NUCLEOTIDE SEQUENCE</scope>
    <source>
        <strain evidence="5">D6</strain>
    </source>
</reference>
<feature type="transmembrane region" description="Helical" evidence="3">
    <location>
        <begin position="1301"/>
        <end position="1320"/>
    </location>
</feature>
<keyword evidence="5" id="KW-0436">Ligase</keyword>
<feature type="transmembrane region" description="Helical" evidence="3">
    <location>
        <begin position="1507"/>
        <end position="1529"/>
    </location>
</feature>
<dbReference type="Proteomes" id="UP001153069">
    <property type="component" value="Unassembled WGS sequence"/>
</dbReference>
<organism evidence="5 6">
    <name type="scientific">Seminavis robusta</name>
    <dbReference type="NCBI Taxonomy" id="568900"/>
    <lineage>
        <taxon>Eukaryota</taxon>
        <taxon>Sar</taxon>
        <taxon>Stramenopiles</taxon>
        <taxon>Ochrophyta</taxon>
        <taxon>Bacillariophyta</taxon>
        <taxon>Bacillariophyceae</taxon>
        <taxon>Bacillariophycidae</taxon>
        <taxon>Naviculales</taxon>
        <taxon>Naviculaceae</taxon>
        <taxon>Seminavis</taxon>
    </lineage>
</organism>
<evidence type="ECO:0000256" key="2">
    <source>
        <dbReference type="ARBA" id="ARBA00022553"/>
    </source>
</evidence>
<feature type="transmembrane region" description="Helical" evidence="3">
    <location>
        <begin position="1541"/>
        <end position="1561"/>
    </location>
</feature>
<dbReference type="PROSITE" id="PS00455">
    <property type="entry name" value="AMP_BINDING"/>
    <property type="match status" value="1"/>
</dbReference>
<dbReference type="SUPFAM" id="SSF47336">
    <property type="entry name" value="ACP-like"/>
    <property type="match status" value="1"/>
</dbReference>
<keyword evidence="3" id="KW-1133">Transmembrane helix</keyword>
<dbReference type="InterPro" id="IPR036736">
    <property type="entry name" value="ACP-like_sf"/>
</dbReference>
<feature type="domain" description="Carrier" evidence="4">
    <location>
        <begin position="952"/>
        <end position="1026"/>
    </location>
</feature>
<dbReference type="InterPro" id="IPR000873">
    <property type="entry name" value="AMP-dep_synth/lig_dom"/>
</dbReference>
<dbReference type="SMART" id="SM00823">
    <property type="entry name" value="PKS_PP"/>
    <property type="match status" value="1"/>
</dbReference>
<proteinExistence type="predicted"/>
<dbReference type="PANTHER" id="PTHR22754:SF32">
    <property type="entry name" value="DISCO-INTERACTING PROTEIN 2"/>
    <property type="match status" value="1"/>
</dbReference>
<evidence type="ECO:0000313" key="5">
    <source>
        <dbReference type="EMBL" id="CAB9496889.1"/>
    </source>
</evidence>
<dbReference type="InterPro" id="IPR009081">
    <property type="entry name" value="PP-bd_ACP"/>
</dbReference>
<dbReference type="GO" id="GO:0016874">
    <property type="term" value="F:ligase activity"/>
    <property type="evidence" value="ECO:0007669"/>
    <property type="project" value="UniProtKB-KW"/>
</dbReference>
<gene>
    <name evidence="5" type="ORF">SEMRO_11_G008500.1</name>
</gene>
<comment type="caution">
    <text evidence="5">The sequence shown here is derived from an EMBL/GenBank/DDBJ whole genome shotgun (WGS) entry which is preliminary data.</text>
</comment>
<evidence type="ECO:0000256" key="3">
    <source>
        <dbReference type="SAM" id="Phobius"/>
    </source>
</evidence>
<keyword evidence="3" id="KW-0472">Membrane</keyword>
<dbReference type="Pfam" id="PF00501">
    <property type="entry name" value="AMP-binding"/>
    <property type="match status" value="1"/>
</dbReference>
<dbReference type="PANTHER" id="PTHR22754">
    <property type="entry name" value="DISCO-INTERACTING PROTEIN 2 DIP2 -RELATED"/>
    <property type="match status" value="1"/>
</dbReference>
<feature type="transmembrane region" description="Helical" evidence="3">
    <location>
        <begin position="1056"/>
        <end position="1079"/>
    </location>
</feature>
<dbReference type="Gene3D" id="1.10.1200.10">
    <property type="entry name" value="ACP-like"/>
    <property type="match status" value="1"/>
</dbReference>
<evidence type="ECO:0000313" key="6">
    <source>
        <dbReference type="Proteomes" id="UP001153069"/>
    </source>
</evidence>
<dbReference type="InterPro" id="IPR020845">
    <property type="entry name" value="AMP-binding_CS"/>
</dbReference>
<dbReference type="Gene3D" id="3.30.300.30">
    <property type="match status" value="1"/>
</dbReference>
<sequence>MKHFKTILEALNHHAVETPDKVVFTWVDIKCVEQNKMTFKQLEDQSNVVAARLLKLGCQKGDRVMIAYPFGLEFLAGMFGAMKIGVIPCSIYPPNPNQLKTEMPKFRGFAKDAGAKYALSTNVFAAGMTAASILYKTGVKWIGTDNLPIKKSNPNKSKDYETFVGKTEEICFIQYTSGSTGCPKGVMISHNNLVEDIWAISRVLGTNAVGALWLPQYHDMGLVSGFMSALYAGVHVIMASPIDFIMRPLLWTDMVETYQATHTCAPNFAYALLLKRLKQANRNANWSHVTHAMFAAEPTQRHVVEELAQTLSIRREHVYNLYGLAEAVVFLTGGPAYPDSDGVVCCGPVDSPSVKLRIVEDGKEVEDGQVGTIWVQSPCVAAGYYGQSQLTASTFANGLPGYEGTWLDTGDLGRVLSGQLYVTGRVKDVIIINGKNYYPTDVELSIDDIFGDVIRPGRTTAFQYGEDSVGITVEGRKGFVKAENEDLAVQISNHVSQVHGLLASEVLVLKLGVTPKTTSGKLKRSEIRRTTIAGDWKDSSVFLQFKRLEGGCVPELGLPDIDLSQTNALPSKAVEAVHVVVCNPSKLDEYFDELHLVGVSGIEEAWSIAIKTTAAMQAMCSQILKHLEDKHPSICQLADTLCENPDWLLIEDRTDFLLQLVHQILVLEWVTTFMMDNPECMQQKLQNDAEWENTHETTQKVPTELQEMLDLPDQDPIYGKLPFFHWIKSRSVAALLKLVLQSLGSAEGQAINAQVDRINDLLCLNMFEAVWVEQKHGHKENSEVGRRLATNPVMTATTQSKKVLMQHASNTSAMNNLYIDWQMHIVAWVGDRNASSWMVSKLLLPCIIGDVGANFFSARLISLYLVTQVTGRKLMPNKFHNEPILSRRALHYFGKLNLSCAKKFGYTPLAPNSKHQLALDEENWMSKFDQWGLADHPAKASTADSRLHDTRVSDTVGSDKVSAAIMSVFGSHVDTSKTWAENGLTSLKSAELRNTVEEQLHVVLPANFEQLYPTPNALALFVSASENKSFPIEEACNYSNLPNLPRSRPSKPQLGILQALGSVMIILLFLSSILPSYFLASWAMNHCESNKVGECNSPVVWILLPMSVPLYLISFSVIVVFCKYAVIGTYLHRQIELLSWGYLQWWFLDRLLEVWEYFVGRFIVETKFIWVFYWLLGVDLAWSTRIESFIREFDLVTIGENTVISHPIKCRKFSQSTETGPTVTFRPIIIGNSCQVSGMVGLGASIGDNSKVEKLSVVEEGAQVPDGVLARGNPACHSGIFEPSESWYWEENLLDAFKIDWLFLEAYHYFALSFLVHTTLNKILPSWRYAAILHWFLLFFVTALLALITSIALKWLLIGKRKPSDEYGGSLYRRATNWACDFHFRVAARTLTPFIGVTKLWHVILFLHGLDVDSESLLNNPYIIFFPSKVDFVKIRKSFVATISLDFRKQSTSKIEIIKSSIGYGVNLHAGVKIMQSSIPPRLDVAGNVYDLNPSGRASQPSIFMDFVLPEITQIFLAVVLFASLIPSYELGLAFMNNATTGVAVFVLLVAVLLQLFVWVLSSRVFEAIQLNLPTGVQLRTFGAYITNVWFFRVQNVLELLLAGTPMFTYYARMLGAEVEGDLWYFGNALYECGKLHFKGCTIVDNAHVSAHYIDRKGLTIAGTHVSGVLHPGCYASAGSVVSYAEHGPWKVFLRSDAAVKDSNLVLSECRQSTTDLFIDESPRACILNHVVPDV</sequence>
<dbReference type="InterPro" id="IPR042099">
    <property type="entry name" value="ANL_N_sf"/>
</dbReference>
<feature type="transmembrane region" description="Helical" evidence="3">
    <location>
        <begin position="1332"/>
        <end position="1357"/>
    </location>
</feature>
<protein>
    <submittedName>
        <fullName evidence="5">D-alanine--D-alanyl carrier protein ligase</fullName>
    </submittedName>
</protein>
<evidence type="ECO:0000256" key="1">
    <source>
        <dbReference type="ARBA" id="ARBA00022450"/>
    </source>
</evidence>
<dbReference type="InterPro" id="IPR011004">
    <property type="entry name" value="Trimer_LpxA-like_sf"/>
</dbReference>
<dbReference type="Gene3D" id="3.40.50.12780">
    <property type="entry name" value="N-terminal domain of ligase-like"/>
    <property type="match status" value="1"/>
</dbReference>
<evidence type="ECO:0000259" key="4">
    <source>
        <dbReference type="PROSITE" id="PS50075"/>
    </source>
</evidence>
<feature type="transmembrane region" description="Helical" evidence="3">
    <location>
        <begin position="1099"/>
        <end position="1126"/>
    </location>
</feature>
<dbReference type="PROSITE" id="PS50075">
    <property type="entry name" value="CARRIER"/>
    <property type="match status" value="1"/>
</dbReference>
<dbReference type="Gene3D" id="2.160.10.10">
    <property type="entry name" value="Hexapeptide repeat proteins"/>
    <property type="match status" value="1"/>
</dbReference>
<dbReference type="InterPro" id="IPR020806">
    <property type="entry name" value="PKS_PP-bd"/>
</dbReference>
<name>A0A9N8D9U6_9STRA</name>